<dbReference type="Proteomes" id="UP000185192">
    <property type="component" value="Unassembled WGS sequence"/>
</dbReference>
<dbReference type="AlphaFoldDB" id="A0A1N6CRW7"/>
<protein>
    <submittedName>
        <fullName evidence="1">Protein ImuA</fullName>
    </submittedName>
</protein>
<sequence>MNIPDSKSRLSEPLLPAGQTSVNRRAALRARLARILSASPAGKTEPADQRPTHFTFGVDALDQALRGHGGQPGMPCAALHEIHGAGRDDLTSAAAMSLLLAERCRDADKVPDRPVLWVSESAEARRQGRLYPPGLAELGVDPAHIIHVEAADSIAALRAAAEGTRSPAMAAVIIALSGRKPRGLNLTATRRLSLSARESGVLTLLLRSGSDKDDPMPSAAWSRWQVAAAPSAPLAANAPGHPAFDISLLRHRSGLYGLNARLEWNREHRIFRALPAGQDTPDTGAVPALPVVRADHPAAQVA</sequence>
<dbReference type="InterPro" id="IPR027417">
    <property type="entry name" value="P-loop_NTPase"/>
</dbReference>
<dbReference type="SUPFAM" id="SSF52540">
    <property type="entry name" value="P-loop containing nucleoside triphosphate hydrolases"/>
    <property type="match status" value="1"/>
</dbReference>
<dbReference type="STRING" id="1123272.SAMN02745824_0853"/>
<organism evidence="1 2">
    <name type="scientific">Parasphingorhabdus marina DSM 22363</name>
    <dbReference type="NCBI Taxonomy" id="1123272"/>
    <lineage>
        <taxon>Bacteria</taxon>
        <taxon>Pseudomonadati</taxon>
        <taxon>Pseudomonadota</taxon>
        <taxon>Alphaproteobacteria</taxon>
        <taxon>Sphingomonadales</taxon>
        <taxon>Sphingomonadaceae</taxon>
        <taxon>Parasphingorhabdus</taxon>
    </lineage>
</organism>
<evidence type="ECO:0000313" key="1">
    <source>
        <dbReference type="EMBL" id="SIN61291.1"/>
    </source>
</evidence>
<dbReference type="RefSeq" id="WP_074203867.1">
    <property type="nucleotide sequence ID" value="NZ_FSQW01000001.1"/>
</dbReference>
<dbReference type="PIRSF" id="PIRSF034285">
    <property type="entry name" value="UCP034285"/>
    <property type="match status" value="1"/>
</dbReference>
<gene>
    <name evidence="1" type="ORF">SAMN02745824_0853</name>
</gene>
<keyword evidence="2" id="KW-1185">Reference proteome</keyword>
<dbReference type="InterPro" id="IPR017026">
    <property type="entry name" value="ImuA"/>
</dbReference>
<evidence type="ECO:0000313" key="2">
    <source>
        <dbReference type="Proteomes" id="UP000185192"/>
    </source>
</evidence>
<proteinExistence type="predicted"/>
<dbReference type="EMBL" id="FSQW01000001">
    <property type="protein sequence ID" value="SIN61291.1"/>
    <property type="molecule type" value="Genomic_DNA"/>
</dbReference>
<reference evidence="2" key="1">
    <citation type="submission" date="2016-11" db="EMBL/GenBank/DDBJ databases">
        <authorList>
            <person name="Varghese N."/>
            <person name="Submissions S."/>
        </authorList>
    </citation>
    <scope>NUCLEOTIDE SEQUENCE [LARGE SCALE GENOMIC DNA]</scope>
    <source>
        <strain evidence="2">DSM 22363</strain>
    </source>
</reference>
<dbReference type="Gene3D" id="3.40.50.300">
    <property type="entry name" value="P-loop containing nucleotide triphosphate hydrolases"/>
    <property type="match status" value="1"/>
</dbReference>
<accession>A0A1N6CRW7</accession>
<dbReference type="OrthoDB" id="7202530at2"/>
<name>A0A1N6CRW7_9SPHN</name>